<organism evidence="1 2">
    <name type="scientific">Pleuronectes platessa</name>
    <name type="common">European plaice</name>
    <dbReference type="NCBI Taxonomy" id="8262"/>
    <lineage>
        <taxon>Eukaryota</taxon>
        <taxon>Metazoa</taxon>
        <taxon>Chordata</taxon>
        <taxon>Craniata</taxon>
        <taxon>Vertebrata</taxon>
        <taxon>Euteleostomi</taxon>
        <taxon>Actinopterygii</taxon>
        <taxon>Neopterygii</taxon>
        <taxon>Teleostei</taxon>
        <taxon>Neoteleostei</taxon>
        <taxon>Acanthomorphata</taxon>
        <taxon>Carangaria</taxon>
        <taxon>Pleuronectiformes</taxon>
        <taxon>Pleuronectoidei</taxon>
        <taxon>Pleuronectidae</taxon>
        <taxon>Pleuronectes</taxon>
    </lineage>
</organism>
<gene>
    <name evidence="1" type="ORF">PLEPLA_LOCUS29094</name>
</gene>
<protein>
    <submittedName>
        <fullName evidence="1">Uncharacterized protein</fullName>
    </submittedName>
</protein>
<dbReference type="EMBL" id="CADEAL010002613">
    <property type="protein sequence ID" value="CAB1441317.1"/>
    <property type="molecule type" value="Genomic_DNA"/>
</dbReference>
<dbReference type="Proteomes" id="UP001153269">
    <property type="component" value="Unassembled WGS sequence"/>
</dbReference>
<name>A0A9N7UZQ7_PLEPL</name>
<evidence type="ECO:0000313" key="1">
    <source>
        <dbReference type="EMBL" id="CAB1441317.1"/>
    </source>
</evidence>
<sequence>MLFLEEVTGVGGGGRWGRRAGSGTPILTADELGVQVSHKQYAPSFLPSVYWPCRPPPSLAVSPSTRFVANAAAHPGHCEFLEEWCRSDFVMAELGDSMVRAQRPSGLHA</sequence>
<proteinExistence type="predicted"/>
<accession>A0A9N7UZQ7</accession>
<comment type="caution">
    <text evidence="1">The sequence shown here is derived from an EMBL/GenBank/DDBJ whole genome shotgun (WGS) entry which is preliminary data.</text>
</comment>
<reference evidence="1" key="1">
    <citation type="submission" date="2020-03" db="EMBL/GenBank/DDBJ databases">
        <authorList>
            <person name="Weist P."/>
        </authorList>
    </citation>
    <scope>NUCLEOTIDE SEQUENCE</scope>
</reference>
<evidence type="ECO:0000313" key="2">
    <source>
        <dbReference type="Proteomes" id="UP001153269"/>
    </source>
</evidence>
<dbReference type="AlphaFoldDB" id="A0A9N7UZQ7"/>
<keyword evidence="2" id="KW-1185">Reference proteome</keyword>